<reference evidence="2 3" key="1">
    <citation type="journal article" date="2012" name="Science">
        <title>The Paleozoic origin of enzymatic lignin decomposition reconstructed from 31 fungal genomes.</title>
        <authorList>
            <person name="Floudas D."/>
            <person name="Binder M."/>
            <person name="Riley R."/>
            <person name="Barry K."/>
            <person name="Blanchette R.A."/>
            <person name="Henrissat B."/>
            <person name="Martinez A.T."/>
            <person name="Otillar R."/>
            <person name="Spatafora J.W."/>
            <person name="Yadav J.S."/>
            <person name="Aerts A."/>
            <person name="Benoit I."/>
            <person name="Boyd A."/>
            <person name="Carlson A."/>
            <person name="Copeland A."/>
            <person name="Coutinho P.M."/>
            <person name="de Vries R.P."/>
            <person name="Ferreira P."/>
            <person name="Findley K."/>
            <person name="Foster B."/>
            <person name="Gaskell J."/>
            <person name="Glotzer D."/>
            <person name="Gorecki P."/>
            <person name="Heitman J."/>
            <person name="Hesse C."/>
            <person name="Hori C."/>
            <person name="Igarashi K."/>
            <person name="Jurgens J.A."/>
            <person name="Kallen N."/>
            <person name="Kersten P."/>
            <person name="Kohler A."/>
            <person name="Kuees U."/>
            <person name="Kumar T.K.A."/>
            <person name="Kuo A."/>
            <person name="LaButti K."/>
            <person name="Larrondo L.F."/>
            <person name="Lindquist E."/>
            <person name="Ling A."/>
            <person name="Lombard V."/>
            <person name="Lucas S."/>
            <person name="Lundell T."/>
            <person name="Martin R."/>
            <person name="McLaughlin D.J."/>
            <person name="Morgenstern I."/>
            <person name="Morin E."/>
            <person name="Murat C."/>
            <person name="Nagy L.G."/>
            <person name="Nolan M."/>
            <person name="Ohm R.A."/>
            <person name="Patyshakuliyeva A."/>
            <person name="Rokas A."/>
            <person name="Ruiz-Duenas F.J."/>
            <person name="Sabat G."/>
            <person name="Salamov A."/>
            <person name="Samejima M."/>
            <person name="Schmutz J."/>
            <person name="Slot J.C."/>
            <person name="St John F."/>
            <person name="Stenlid J."/>
            <person name="Sun H."/>
            <person name="Sun S."/>
            <person name="Syed K."/>
            <person name="Tsang A."/>
            <person name="Wiebenga A."/>
            <person name="Young D."/>
            <person name="Pisabarro A."/>
            <person name="Eastwood D.C."/>
            <person name="Martin F."/>
            <person name="Cullen D."/>
            <person name="Grigoriev I.V."/>
            <person name="Hibbett D.S."/>
        </authorList>
    </citation>
    <scope>NUCLEOTIDE SEQUENCE [LARGE SCALE GENOMIC DNA]</scope>
    <source>
        <strain evidence="2 3">DJM-731 SS1</strain>
    </source>
</reference>
<feature type="region of interest" description="Disordered" evidence="1">
    <location>
        <begin position="1"/>
        <end position="50"/>
    </location>
</feature>
<evidence type="ECO:0000313" key="3">
    <source>
        <dbReference type="Proteomes" id="UP000030653"/>
    </source>
</evidence>
<accession>M5FX93</accession>
<dbReference type="EMBL" id="JH795874">
    <property type="protein sequence ID" value="EJT98096.1"/>
    <property type="molecule type" value="Genomic_DNA"/>
</dbReference>
<name>M5FX93_DACPD</name>
<dbReference type="AlphaFoldDB" id="M5FX93"/>
<dbReference type="HOGENOM" id="CLU_2145772_0_0_1"/>
<evidence type="ECO:0000256" key="1">
    <source>
        <dbReference type="SAM" id="MobiDB-lite"/>
    </source>
</evidence>
<proteinExistence type="predicted"/>
<protein>
    <submittedName>
        <fullName evidence="2">Uncharacterized protein</fullName>
    </submittedName>
</protein>
<dbReference type="RefSeq" id="XP_040624994.1">
    <property type="nucleotide sequence ID" value="XM_040769169.1"/>
</dbReference>
<dbReference type="GeneID" id="63684231"/>
<sequence>MPPSLSGAQTLSPADSLPPLGSPLPSSHSSPNYPSPSASPSRILQQHVAKCKRHREELDAAAKRTKIEGCTFCSSGKHVGRALTLFGNVEKILRDGRECFEVEDVEEINEDE</sequence>
<feature type="compositionally biased region" description="Polar residues" evidence="1">
    <location>
        <begin position="1"/>
        <end position="10"/>
    </location>
</feature>
<keyword evidence="3" id="KW-1185">Reference proteome</keyword>
<dbReference type="Proteomes" id="UP000030653">
    <property type="component" value="Unassembled WGS sequence"/>
</dbReference>
<organism evidence="2 3">
    <name type="scientific">Dacryopinax primogenitus (strain DJM 731)</name>
    <name type="common">Brown rot fungus</name>
    <dbReference type="NCBI Taxonomy" id="1858805"/>
    <lineage>
        <taxon>Eukaryota</taxon>
        <taxon>Fungi</taxon>
        <taxon>Dikarya</taxon>
        <taxon>Basidiomycota</taxon>
        <taxon>Agaricomycotina</taxon>
        <taxon>Dacrymycetes</taxon>
        <taxon>Dacrymycetales</taxon>
        <taxon>Dacrymycetaceae</taxon>
        <taxon>Dacryopinax</taxon>
    </lineage>
</organism>
<evidence type="ECO:0000313" key="2">
    <source>
        <dbReference type="EMBL" id="EJT98096.1"/>
    </source>
</evidence>
<gene>
    <name evidence="2" type="ORF">DACRYDRAFT_111077</name>
</gene>
<feature type="compositionally biased region" description="Low complexity" evidence="1">
    <location>
        <begin position="11"/>
        <end position="41"/>
    </location>
</feature>